<evidence type="ECO:0000256" key="2">
    <source>
        <dbReference type="PROSITE-ProRule" id="PRU00108"/>
    </source>
</evidence>
<accession>A0A0E0E215</accession>
<reference evidence="5" key="1">
    <citation type="submission" date="2015-04" db="UniProtKB">
        <authorList>
            <consortium name="EnsemblPlants"/>
        </authorList>
    </citation>
    <scope>IDENTIFICATION</scope>
</reference>
<evidence type="ECO:0000313" key="5">
    <source>
        <dbReference type="EnsemblPlants" id="OMERI06G16500.1"/>
    </source>
</evidence>
<feature type="compositionally biased region" description="Low complexity" evidence="3">
    <location>
        <begin position="107"/>
        <end position="121"/>
    </location>
</feature>
<evidence type="ECO:0000256" key="3">
    <source>
        <dbReference type="SAM" id="MobiDB-lite"/>
    </source>
</evidence>
<dbReference type="PROSITE" id="PS50071">
    <property type="entry name" value="HOMEOBOX_2"/>
    <property type="match status" value="1"/>
</dbReference>
<dbReference type="GO" id="GO:0005634">
    <property type="term" value="C:nucleus"/>
    <property type="evidence" value="ECO:0007669"/>
    <property type="project" value="UniProtKB-SubCell"/>
</dbReference>
<keyword evidence="6" id="KW-1185">Reference proteome</keyword>
<comment type="subcellular location">
    <subcellularLocation>
        <location evidence="1 2">Nucleus</location>
    </subcellularLocation>
</comment>
<dbReference type="EnsemblPlants" id="OMERI06G16500.2">
    <property type="protein sequence ID" value="OMERI06G16500.2"/>
    <property type="gene ID" value="OMERI06G16500"/>
</dbReference>
<keyword evidence="2" id="KW-0371">Homeobox</keyword>
<feature type="region of interest" description="Disordered" evidence="3">
    <location>
        <begin position="73"/>
        <end position="127"/>
    </location>
</feature>
<evidence type="ECO:0000256" key="1">
    <source>
        <dbReference type="ARBA" id="ARBA00004123"/>
    </source>
</evidence>
<dbReference type="Gene3D" id="2.40.50.40">
    <property type="match status" value="1"/>
</dbReference>
<dbReference type="InterPro" id="IPR039276">
    <property type="entry name" value="SHH1/2"/>
</dbReference>
<dbReference type="Gramene" id="OMERI06G16500.2">
    <property type="protein sequence ID" value="OMERI06G16500.2"/>
    <property type="gene ID" value="OMERI06G16500"/>
</dbReference>
<dbReference type="InterPro" id="IPR032001">
    <property type="entry name" value="SAWADEE_dom"/>
</dbReference>
<dbReference type="Pfam" id="PF16719">
    <property type="entry name" value="SAWADEE"/>
    <property type="match status" value="1"/>
</dbReference>
<dbReference type="PANTHER" id="PTHR33827">
    <property type="entry name" value="PROTEIN SAWADEE HOMEODOMAIN HOMOLOG 2"/>
    <property type="match status" value="1"/>
</dbReference>
<dbReference type="SMART" id="SM00389">
    <property type="entry name" value="HOX"/>
    <property type="match status" value="1"/>
</dbReference>
<dbReference type="SUPFAM" id="SSF46689">
    <property type="entry name" value="Homeodomain-like"/>
    <property type="match status" value="1"/>
</dbReference>
<dbReference type="HOGENOM" id="CLU_053618_1_0_1"/>
<dbReference type="STRING" id="40149.A0A0E0E215"/>
<dbReference type="AlphaFoldDB" id="A0A0E0E215"/>
<keyword evidence="2" id="KW-0238">DNA-binding</keyword>
<keyword evidence="2" id="KW-0539">Nucleus</keyword>
<name>A0A0E0E215_9ORYZ</name>
<organism evidence="5">
    <name type="scientific">Oryza meridionalis</name>
    <dbReference type="NCBI Taxonomy" id="40149"/>
    <lineage>
        <taxon>Eukaryota</taxon>
        <taxon>Viridiplantae</taxon>
        <taxon>Streptophyta</taxon>
        <taxon>Embryophyta</taxon>
        <taxon>Tracheophyta</taxon>
        <taxon>Spermatophyta</taxon>
        <taxon>Magnoliopsida</taxon>
        <taxon>Liliopsida</taxon>
        <taxon>Poales</taxon>
        <taxon>Poaceae</taxon>
        <taxon>BOP clade</taxon>
        <taxon>Oryzoideae</taxon>
        <taxon>Oryzeae</taxon>
        <taxon>Oryzinae</taxon>
        <taxon>Oryza</taxon>
    </lineage>
</organism>
<sequence length="350" mass="38191">MGRPPSTGGPAFRFTQAEVAEMEARLQQLNNAIPHRSVIQALADKFTSSPARSGKVAVQPKQVWNWFQNRRYSHRSRSSRGPPTLMQTKMLPTGSDEHKSPPFRAMPSASAHSGSPSGKGSLESGQVEFEAKSARDGAWYDVAAFLSHRLFESGDPEVRVRFSGFGAEEDEWINVRKCVRQRSLPCESTECVAVLPGDLILCFQAKSRLCISMLVSLMLKGVDMMYEGVAVDFLFATIMITLRLQILHAARAAGMAKEAVVDLVSHNDKSSAEQKPPKQHKMMDVNTDEVTMVSNQDQEEPTGKPAATLPAAPVKTLNDSASASDVQMGVAQAAPKVESSDEVEDKMKEG</sequence>
<dbReference type="Proteomes" id="UP000008021">
    <property type="component" value="Chromosome 6"/>
</dbReference>
<dbReference type="GO" id="GO:0003682">
    <property type="term" value="F:chromatin binding"/>
    <property type="evidence" value="ECO:0007669"/>
    <property type="project" value="InterPro"/>
</dbReference>
<protein>
    <recommendedName>
        <fullName evidence="4">Homeobox domain-containing protein</fullName>
    </recommendedName>
</protein>
<feature type="DNA-binding region" description="Homeobox" evidence="2">
    <location>
        <begin position="15"/>
        <end position="78"/>
    </location>
</feature>
<evidence type="ECO:0000259" key="4">
    <source>
        <dbReference type="PROSITE" id="PS50071"/>
    </source>
</evidence>
<feature type="domain" description="Homeobox" evidence="4">
    <location>
        <begin position="13"/>
        <end position="77"/>
    </location>
</feature>
<proteinExistence type="predicted"/>
<dbReference type="EnsemblPlants" id="OMERI06G16500.1">
    <property type="protein sequence ID" value="OMERI06G16500.1"/>
    <property type="gene ID" value="OMERI06G16500"/>
</dbReference>
<dbReference type="PANTHER" id="PTHR33827:SF7">
    <property type="entry name" value="PROTEIN SAWADEE HOMEODOMAIN HOMOLOG 2"/>
    <property type="match status" value="1"/>
</dbReference>
<dbReference type="Gene3D" id="1.10.10.60">
    <property type="entry name" value="Homeodomain-like"/>
    <property type="match status" value="1"/>
</dbReference>
<dbReference type="GO" id="GO:0003677">
    <property type="term" value="F:DNA binding"/>
    <property type="evidence" value="ECO:0007669"/>
    <property type="project" value="UniProtKB-UniRule"/>
</dbReference>
<dbReference type="InterPro" id="IPR009057">
    <property type="entry name" value="Homeodomain-like_sf"/>
</dbReference>
<dbReference type="Gramene" id="OMERI06G16500.1">
    <property type="protein sequence ID" value="OMERI06G16500.1"/>
    <property type="gene ID" value="OMERI06G16500"/>
</dbReference>
<reference evidence="5" key="2">
    <citation type="submission" date="2018-05" db="EMBL/GenBank/DDBJ databases">
        <title>OmerRS3 (Oryza meridionalis Reference Sequence Version 3).</title>
        <authorList>
            <person name="Zhang J."/>
            <person name="Kudrna D."/>
            <person name="Lee S."/>
            <person name="Talag J."/>
            <person name="Welchert J."/>
            <person name="Wing R.A."/>
        </authorList>
    </citation>
    <scope>NUCLEOTIDE SEQUENCE [LARGE SCALE GENOMIC DNA]</scope>
    <source>
        <strain evidence="5">OR44</strain>
    </source>
</reference>
<feature type="region of interest" description="Disordered" evidence="3">
    <location>
        <begin position="293"/>
        <end position="350"/>
    </location>
</feature>
<dbReference type="InterPro" id="IPR001356">
    <property type="entry name" value="HD"/>
</dbReference>
<evidence type="ECO:0000313" key="6">
    <source>
        <dbReference type="Proteomes" id="UP000008021"/>
    </source>
</evidence>